<keyword evidence="5" id="KW-1185">Reference proteome</keyword>
<evidence type="ECO:0000313" key="6">
    <source>
        <dbReference type="Proteomes" id="UP000596202"/>
    </source>
</evidence>
<keyword evidence="2" id="KW-0812">Transmembrane</keyword>
<proteinExistence type="predicted"/>
<feature type="transmembrane region" description="Helical" evidence="2">
    <location>
        <begin position="30"/>
        <end position="48"/>
    </location>
</feature>
<dbReference type="RefSeq" id="WP_002991172.1">
    <property type="nucleotide sequence ID" value="NZ_CP068107.1"/>
</dbReference>
<name>A0A378RI53_MYROD</name>
<organism evidence="4 5">
    <name type="scientific">Myroides odoratus</name>
    <name type="common">Flavobacterium odoratum</name>
    <dbReference type="NCBI Taxonomy" id="256"/>
    <lineage>
        <taxon>Bacteria</taxon>
        <taxon>Pseudomonadati</taxon>
        <taxon>Bacteroidota</taxon>
        <taxon>Flavobacteriia</taxon>
        <taxon>Flavobacteriales</taxon>
        <taxon>Flavobacteriaceae</taxon>
        <taxon>Myroides</taxon>
    </lineage>
</organism>
<dbReference type="Proteomes" id="UP000255024">
    <property type="component" value="Unassembled WGS sequence"/>
</dbReference>
<evidence type="ECO:0000256" key="2">
    <source>
        <dbReference type="SAM" id="Phobius"/>
    </source>
</evidence>
<dbReference type="EMBL" id="CP068108">
    <property type="protein sequence ID" value="QQU01003.1"/>
    <property type="molecule type" value="Genomic_DNA"/>
</dbReference>
<reference evidence="3 6" key="2">
    <citation type="submission" date="2021-01" db="EMBL/GenBank/DDBJ databases">
        <title>FDA dAtabase for Regulatory Grade micrObial Sequences (FDA-ARGOS): Supporting development and validation of Infectious Disease Dx tests.</title>
        <authorList>
            <person name="Sproer C."/>
            <person name="Gronow S."/>
            <person name="Severitt S."/>
            <person name="Schroder I."/>
            <person name="Tallon L."/>
            <person name="Sadzewicz L."/>
            <person name="Zhao X."/>
            <person name="Boylan J."/>
            <person name="Ott S."/>
            <person name="Bowen H."/>
            <person name="Vavikolanu K."/>
            <person name="Mehta A."/>
            <person name="Aluvathingal J."/>
            <person name="Nadendla S."/>
            <person name="Lowell S."/>
            <person name="Myers T."/>
            <person name="Yan Y."/>
            <person name="Sichtig H."/>
        </authorList>
    </citation>
    <scope>NUCLEOTIDE SEQUENCE [LARGE SCALE GENOMIC DNA]</scope>
    <source>
        <strain evidence="3 6">FDAARGOS_1131</strain>
    </source>
</reference>
<accession>A0A378RI53</accession>
<dbReference type="OrthoDB" id="1449506at2"/>
<reference evidence="4 5" key="1">
    <citation type="submission" date="2018-06" db="EMBL/GenBank/DDBJ databases">
        <authorList>
            <consortium name="Pathogen Informatics"/>
            <person name="Doyle S."/>
        </authorList>
    </citation>
    <scope>NUCLEOTIDE SEQUENCE [LARGE SCALE GENOMIC DNA]</scope>
    <source>
        <strain evidence="4 5">NCTC11179</strain>
    </source>
</reference>
<feature type="transmembrane region" description="Helical" evidence="2">
    <location>
        <begin position="7"/>
        <end position="24"/>
    </location>
</feature>
<sequence>MKIQQIILPLVVVGFMIWALMEQASNQPRLWVQVIGVALFFLAMARLMQKTPSNAPKKSLIVRSDAPTEAEEATEDYSITVVDKKSNRKHDVK</sequence>
<dbReference type="AlphaFoldDB" id="A0A378RI53"/>
<evidence type="ECO:0000313" key="3">
    <source>
        <dbReference type="EMBL" id="QQU01003.1"/>
    </source>
</evidence>
<dbReference type="GeneID" id="93526880"/>
<evidence type="ECO:0000313" key="5">
    <source>
        <dbReference type="Proteomes" id="UP000255024"/>
    </source>
</evidence>
<keyword evidence="2" id="KW-0472">Membrane</keyword>
<dbReference type="Proteomes" id="UP000596202">
    <property type="component" value="Chromosome"/>
</dbReference>
<gene>
    <name evidence="3" type="ORF">I6I88_04410</name>
    <name evidence="4" type="ORF">NCTC11179_00157</name>
</gene>
<evidence type="ECO:0000256" key="1">
    <source>
        <dbReference type="SAM" id="MobiDB-lite"/>
    </source>
</evidence>
<feature type="region of interest" description="Disordered" evidence="1">
    <location>
        <begin position="52"/>
        <end position="72"/>
    </location>
</feature>
<keyword evidence="2" id="KW-1133">Transmembrane helix</keyword>
<evidence type="ECO:0000313" key="4">
    <source>
        <dbReference type="EMBL" id="STZ26635.1"/>
    </source>
</evidence>
<protein>
    <submittedName>
        <fullName evidence="4">Uncharacterized protein</fullName>
    </submittedName>
</protein>
<dbReference type="EMBL" id="UGQL01000001">
    <property type="protein sequence ID" value="STZ26635.1"/>
    <property type="molecule type" value="Genomic_DNA"/>
</dbReference>